<dbReference type="Pfam" id="PF00096">
    <property type="entry name" value="zf-C2H2"/>
    <property type="match status" value="9"/>
</dbReference>
<feature type="domain" description="C2H2-type" evidence="13">
    <location>
        <begin position="729"/>
        <end position="756"/>
    </location>
</feature>
<feature type="domain" description="C2H2-type" evidence="13">
    <location>
        <begin position="505"/>
        <end position="532"/>
    </location>
</feature>
<feature type="region of interest" description="Disordered" evidence="12">
    <location>
        <begin position="1"/>
        <end position="38"/>
    </location>
</feature>
<feature type="domain" description="C2H2-type" evidence="13">
    <location>
        <begin position="561"/>
        <end position="588"/>
    </location>
</feature>
<sequence>MEQPNPASPELEGRPEAGGDLPEGVKGNLEWSGKEERKGLHRPEEFLRVWGNPVPLEDTQRDNVRAFLSSFEQIAEACQWPRGEWVGRLRPALSSSAEQALGRLEAADREDYGKVKAAVLREDAVRMEAQRRDFRQFCYQKAGDPQRVYRQLRELCHRWLKPKRRSKEQIMDLLILEQFLAILPHELQGWVREEGPGSCAQAVALTEDFLKAETWKWQMPSQGTATRPLETDEASPDNSQRQSYMDTTALKCDEDMILPANGTTLPIHPCSLLPPEGLEVAEAWLTEGPASAKEKEEPFCKEEASLTQPGQRTMFWQVKEENCGIVGSLEGLLIPKLDLSFQSEKGEKMFLQEPEPGKRREIKMESSHPGEAVPEGMSQGNVPCLAEIAEQKRESKGHQETKEYSNLPEVPVSENTTQFGVEKLFSSYHGRNNQHSLGLGTLNAEEGPYECPVRGESFQRGSALAEHQRRHMGEELCEWSEGEKPFPQREIWVSHQSGLMEEKPYECPECRKGFSYRATLMRHRRIHTQEKPHKCSHCGKSFSQRTNLVSHLRIHTGERPYQCSQCGKGFRWQLHLKRHQKTHTGEKPHECPDCGKSFSRRDTLLNHRRTHTGEKPYECPDCGRNFNHPCNLIEHQKTHTGEKPHKCPECGKNFSRRDTLIKHQRTHTGEKPYECPECGKSFHHPCRLIDHQKIHTGEKPHECPECGKNFSRRDTLIKHQRTHAEEKPYECPECGKSFIQKKAFIRHQIIHLGNTSS</sequence>
<reference evidence="15" key="1">
    <citation type="submission" date="2022-12" db="EMBL/GenBank/DDBJ databases">
        <authorList>
            <person name="Alioto T."/>
            <person name="Alioto T."/>
            <person name="Gomez Garrido J."/>
        </authorList>
    </citation>
    <scope>NUCLEOTIDE SEQUENCE</scope>
</reference>
<feature type="domain" description="SCAN box" evidence="14">
    <location>
        <begin position="131"/>
        <end position="209"/>
    </location>
</feature>
<keyword evidence="4" id="KW-0677">Repeat</keyword>
<keyword evidence="16" id="KW-1185">Reference proteome</keyword>
<dbReference type="InterPro" id="IPR003309">
    <property type="entry name" value="SCAN_dom"/>
</dbReference>
<dbReference type="SMART" id="SM00355">
    <property type="entry name" value="ZnF_C2H2"/>
    <property type="match status" value="10"/>
</dbReference>
<dbReference type="FunFam" id="3.30.160.60:FF:000281">
    <property type="entry name" value="Zinc finger protein 558 isoform X1"/>
    <property type="match status" value="1"/>
</dbReference>
<dbReference type="GO" id="GO:0001227">
    <property type="term" value="F:DNA-binding transcription repressor activity, RNA polymerase II-specific"/>
    <property type="evidence" value="ECO:0007669"/>
    <property type="project" value="UniProtKB-ARBA"/>
</dbReference>
<keyword evidence="8" id="KW-0238">DNA-binding</keyword>
<dbReference type="Pfam" id="PF02023">
    <property type="entry name" value="SCAN"/>
    <property type="match status" value="1"/>
</dbReference>
<dbReference type="PANTHER" id="PTHR23226:SF379">
    <property type="entry name" value="C2H2-TYPE DOMAIN-CONTAINING PROTEIN"/>
    <property type="match status" value="1"/>
</dbReference>
<dbReference type="PROSITE" id="PS00028">
    <property type="entry name" value="ZINC_FINGER_C2H2_1"/>
    <property type="match status" value="9"/>
</dbReference>
<dbReference type="Gene3D" id="1.10.4020.10">
    <property type="entry name" value="DNA breaking-rejoining enzymes"/>
    <property type="match status" value="1"/>
</dbReference>
<dbReference type="EMBL" id="OX395127">
    <property type="protein sequence ID" value="CAI5768405.1"/>
    <property type="molecule type" value="Genomic_DNA"/>
</dbReference>
<keyword evidence="5 11" id="KW-0863">Zinc-finger</keyword>
<keyword evidence="10" id="KW-0539">Nucleus</keyword>
<name>A0AA35JYW0_9SAUR</name>
<dbReference type="AlphaFoldDB" id="A0AA35JYW0"/>
<protein>
    <submittedName>
        <fullName evidence="15">Finger 436-like isoform X1</fullName>
    </submittedName>
</protein>
<dbReference type="SUPFAM" id="SSF47353">
    <property type="entry name" value="Retrovirus capsid dimerization domain-like"/>
    <property type="match status" value="1"/>
</dbReference>
<dbReference type="FunFam" id="1.10.4020.10:FF:000001">
    <property type="entry name" value="zinc finger protein 263 isoform X1"/>
    <property type="match status" value="1"/>
</dbReference>
<dbReference type="InterPro" id="IPR013087">
    <property type="entry name" value="Znf_C2H2_type"/>
</dbReference>
<evidence type="ECO:0000313" key="15">
    <source>
        <dbReference type="EMBL" id="CAI5768405.1"/>
    </source>
</evidence>
<accession>A0AA35JYW0</accession>
<dbReference type="FunFam" id="3.30.160.60:FF:000098">
    <property type="entry name" value="Zinc finger protein 614"/>
    <property type="match status" value="1"/>
</dbReference>
<dbReference type="FunFam" id="3.30.160.60:FF:000185">
    <property type="entry name" value="zinc finger protein 319"/>
    <property type="match status" value="1"/>
</dbReference>
<evidence type="ECO:0000256" key="11">
    <source>
        <dbReference type="PROSITE-ProRule" id="PRU00042"/>
    </source>
</evidence>
<dbReference type="GO" id="GO:0000978">
    <property type="term" value="F:RNA polymerase II cis-regulatory region sequence-specific DNA binding"/>
    <property type="evidence" value="ECO:0007669"/>
    <property type="project" value="TreeGrafter"/>
</dbReference>
<evidence type="ECO:0000256" key="4">
    <source>
        <dbReference type="ARBA" id="ARBA00022737"/>
    </source>
</evidence>
<dbReference type="InterPro" id="IPR036236">
    <property type="entry name" value="Znf_C2H2_sf"/>
</dbReference>
<evidence type="ECO:0000256" key="7">
    <source>
        <dbReference type="ARBA" id="ARBA00023015"/>
    </source>
</evidence>
<dbReference type="PANTHER" id="PTHR23226">
    <property type="entry name" value="ZINC FINGER AND SCAN DOMAIN-CONTAINING"/>
    <property type="match status" value="1"/>
</dbReference>
<evidence type="ECO:0000256" key="3">
    <source>
        <dbReference type="ARBA" id="ARBA00022723"/>
    </source>
</evidence>
<dbReference type="CDD" id="cd07936">
    <property type="entry name" value="SCAN"/>
    <property type="match status" value="1"/>
</dbReference>
<feature type="domain" description="C2H2-type" evidence="13">
    <location>
        <begin position="673"/>
        <end position="700"/>
    </location>
</feature>
<proteinExistence type="inferred from homology"/>
<dbReference type="FunFam" id="3.30.160.60:FF:000102">
    <property type="entry name" value="zinc finger protein 850 isoform X1"/>
    <property type="match status" value="1"/>
</dbReference>
<feature type="domain" description="C2H2-type" evidence="13">
    <location>
        <begin position="589"/>
        <end position="616"/>
    </location>
</feature>
<evidence type="ECO:0000259" key="14">
    <source>
        <dbReference type="PROSITE" id="PS50804"/>
    </source>
</evidence>
<evidence type="ECO:0000256" key="9">
    <source>
        <dbReference type="ARBA" id="ARBA00023163"/>
    </source>
</evidence>
<dbReference type="PROSITE" id="PS50804">
    <property type="entry name" value="SCAN_BOX"/>
    <property type="match status" value="1"/>
</dbReference>
<feature type="region of interest" description="Disordered" evidence="12">
    <location>
        <begin position="220"/>
        <end position="242"/>
    </location>
</feature>
<dbReference type="FunFam" id="3.30.160.60:FF:001872">
    <property type="entry name" value="Zinc finger protein"/>
    <property type="match status" value="1"/>
</dbReference>
<dbReference type="Proteomes" id="UP001178461">
    <property type="component" value="Chromosome 2"/>
</dbReference>
<keyword evidence="9" id="KW-0804">Transcription</keyword>
<evidence type="ECO:0000259" key="13">
    <source>
        <dbReference type="PROSITE" id="PS50157"/>
    </source>
</evidence>
<comment type="subcellular location">
    <subcellularLocation>
        <location evidence="1">Nucleus</location>
    </subcellularLocation>
</comment>
<evidence type="ECO:0000256" key="5">
    <source>
        <dbReference type="ARBA" id="ARBA00022771"/>
    </source>
</evidence>
<keyword evidence="7" id="KW-0805">Transcription regulation</keyword>
<dbReference type="SMART" id="SM00431">
    <property type="entry name" value="SCAN"/>
    <property type="match status" value="1"/>
</dbReference>
<evidence type="ECO:0000256" key="10">
    <source>
        <dbReference type="ARBA" id="ARBA00023242"/>
    </source>
</evidence>
<evidence type="ECO:0000313" key="16">
    <source>
        <dbReference type="Proteomes" id="UP001178461"/>
    </source>
</evidence>
<evidence type="ECO:0000256" key="6">
    <source>
        <dbReference type="ARBA" id="ARBA00022833"/>
    </source>
</evidence>
<gene>
    <name evidence="15" type="ORF">PODLI_1B013349</name>
</gene>
<feature type="domain" description="C2H2-type" evidence="13">
    <location>
        <begin position="701"/>
        <end position="728"/>
    </location>
</feature>
<dbReference type="PROSITE" id="PS50157">
    <property type="entry name" value="ZINC_FINGER_C2H2_2"/>
    <property type="match status" value="10"/>
</dbReference>
<dbReference type="FunFam" id="3.30.160.60:FF:000135">
    <property type="entry name" value="Zinc finger protein 358"/>
    <property type="match status" value="1"/>
</dbReference>
<dbReference type="GO" id="GO:0008270">
    <property type="term" value="F:zinc ion binding"/>
    <property type="evidence" value="ECO:0007669"/>
    <property type="project" value="UniProtKB-KW"/>
</dbReference>
<feature type="domain" description="C2H2-type" evidence="13">
    <location>
        <begin position="533"/>
        <end position="560"/>
    </location>
</feature>
<comment type="similarity">
    <text evidence="2">Belongs to the krueppel C2H2-type zinc-finger protein family.</text>
</comment>
<feature type="domain" description="C2H2-type" evidence="13">
    <location>
        <begin position="617"/>
        <end position="644"/>
    </location>
</feature>
<dbReference type="FunFam" id="3.30.160.60:FF:000624">
    <property type="entry name" value="zinc finger protein 697"/>
    <property type="match status" value="1"/>
</dbReference>
<feature type="domain" description="C2H2-type" evidence="13">
    <location>
        <begin position="449"/>
        <end position="476"/>
    </location>
</feature>
<dbReference type="SUPFAM" id="SSF57667">
    <property type="entry name" value="beta-beta-alpha zinc fingers"/>
    <property type="match status" value="6"/>
</dbReference>
<dbReference type="FunFam" id="3.30.160.60:FF:002343">
    <property type="entry name" value="Zinc finger protein 33A"/>
    <property type="match status" value="2"/>
</dbReference>
<feature type="domain" description="C2H2-type" evidence="13">
    <location>
        <begin position="645"/>
        <end position="672"/>
    </location>
</feature>
<keyword evidence="3" id="KW-0479">Metal-binding</keyword>
<evidence type="ECO:0000256" key="2">
    <source>
        <dbReference type="ARBA" id="ARBA00006991"/>
    </source>
</evidence>
<keyword evidence="6" id="KW-0862">Zinc</keyword>
<organism evidence="15 16">
    <name type="scientific">Podarcis lilfordi</name>
    <name type="common">Lilford's wall lizard</name>
    <dbReference type="NCBI Taxonomy" id="74358"/>
    <lineage>
        <taxon>Eukaryota</taxon>
        <taxon>Metazoa</taxon>
        <taxon>Chordata</taxon>
        <taxon>Craniata</taxon>
        <taxon>Vertebrata</taxon>
        <taxon>Euteleostomi</taxon>
        <taxon>Lepidosauria</taxon>
        <taxon>Squamata</taxon>
        <taxon>Bifurcata</taxon>
        <taxon>Unidentata</taxon>
        <taxon>Episquamata</taxon>
        <taxon>Laterata</taxon>
        <taxon>Lacertibaenia</taxon>
        <taxon>Lacertidae</taxon>
        <taxon>Podarcis</taxon>
    </lineage>
</organism>
<dbReference type="GO" id="GO:0005654">
    <property type="term" value="C:nucleoplasm"/>
    <property type="evidence" value="ECO:0007669"/>
    <property type="project" value="UniProtKB-ARBA"/>
</dbReference>
<evidence type="ECO:0000256" key="8">
    <source>
        <dbReference type="ARBA" id="ARBA00023125"/>
    </source>
</evidence>
<dbReference type="InterPro" id="IPR038269">
    <property type="entry name" value="SCAN_sf"/>
</dbReference>
<evidence type="ECO:0000256" key="1">
    <source>
        <dbReference type="ARBA" id="ARBA00004123"/>
    </source>
</evidence>
<evidence type="ECO:0000256" key="12">
    <source>
        <dbReference type="SAM" id="MobiDB-lite"/>
    </source>
</evidence>
<dbReference type="Gene3D" id="3.30.160.60">
    <property type="entry name" value="Classic Zinc Finger"/>
    <property type="match status" value="10"/>
</dbReference>